<keyword evidence="5 9" id="KW-0809">Transit peptide</keyword>
<name>A0A8H7SP26_9FUNG</name>
<dbReference type="GO" id="GO:0022900">
    <property type="term" value="P:electron transport chain"/>
    <property type="evidence" value="ECO:0007669"/>
    <property type="project" value="InterPro"/>
</dbReference>
<evidence type="ECO:0000256" key="3">
    <source>
        <dbReference type="ARBA" id="ARBA00022660"/>
    </source>
</evidence>
<evidence type="ECO:0000256" key="5">
    <source>
        <dbReference type="ARBA" id="ARBA00022946"/>
    </source>
</evidence>
<sequence>MTSPLVARTAMLSRSVFAKPALLNSVRFSSSQNKDVIHLENEPVLSVENLSGAPESLLERNVRIFKPTRTPVQQGKNGTRLWRIDFDILEDGNRWENPLMGWASSSDYQQPLSMKFLSKEDAIRFAEKQGWNYYVQEPKVAKIVKKVYADNFTYSPTKLRTIMTK</sequence>
<organism evidence="10 11">
    <name type="scientific">Thamnidium elegans</name>
    <dbReference type="NCBI Taxonomy" id="101142"/>
    <lineage>
        <taxon>Eukaryota</taxon>
        <taxon>Fungi</taxon>
        <taxon>Fungi incertae sedis</taxon>
        <taxon>Mucoromycota</taxon>
        <taxon>Mucoromycotina</taxon>
        <taxon>Mucoromycetes</taxon>
        <taxon>Mucorales</taxon>
        <taxon>Mucorineae</taxon>
        <taxon>Mucoraceae</taxon>
        <taxon>Thamnidium</taxon>
    </lineage>
</organism>
<dbReference type="FunFam" id="3.30.160.190:FF:000001">
    <property type="entry name" value="NADH-ubiquinone oxidoreductase 21 kDa subunit mitochondrial"/>
    <property type="match status" value="1"/>
</dbReference>
<evidence type="ECO:0000256" key="2">
    <source>
        <dbReference type="ARBA" id="ARBA00022448"/>
    </source>
</evidence>
<comment type="similarity">
    <text evidence="1 9">Belongs to the complex I NDUFS4 subunit family.</text>
</comment>
<evidence type="ECO:0000256" key="4">
    <source>
        <dbReference type="ARBA" id="ARBA00022792"/>
    </source>
</evidence>
<reference evidence="10" key="1">
    <citation type="submission" date="2021-01" db="EMBL/GenBank/DDBJ databases">
        <title>Metabolic potential, ecology and presence of endohyphal bacteria is reflected in genomic diversity of Mucoromycotina.</title>
        <authorList>
            <person name="Muszewska A."/>
            <person name="Okrasinska A."/>
            <person name="Steczkiewicz K."/>
            <person name="Drgas O."/>
            <person name="Orlowska M."/>
            <person name="Perlinska-Lenart U."/>
            <person name="Aleksandrzak-Piekarczyk T."/>
            <person name="Szatraj K."/>
            <person name="Zielenkiewicz U."/>
            <person name="Pilsyk S."/>
            <person name="Malc E."/>
            <person name="Mieczkowski P."/>
            <person name="Kruszewska J.S."/>
            <person name="Biernat P."/>
            <person name="Pawlowska J."/>
        </authorList>
    </citation>
    <scope>NUCLEOTIDE SEQUENCE</scope>
    <source>
        <strain evidence="10">WA0000018081</strain>
    </source>
</reference>
<proteinExistence type="inferred from homology"/>
<evidence type="ECO:0000256" key="9">
    <source>
        <dbReference type="RuleBase" id="RU367010"/>
    </source>
</evidence>
<dbReference type="EMBL" id="JAEPRE010000102">
    <property type="protein sequence ID" value="KAG2232712.1"/>
    <property type="molecule type" value="Genomic_DNA"/>
</dbReference>
<dbReference type="InterPro" id="IPR006885">
    <property type="entry name" value="NADH_UbQ_FeS_4_mit-like"/>
</dbReference>
<keyword evidence="6 9" id="KW-0249">Electron transport</keyword>
<comment type="subcellular location">
    <subcellularLocation>
        <location evidence="9">Mitochondrion inner membrane</location>
        <topology evidence="9">Peripheral membrane protein</topology>
        <orientation evidence="9">Matrix side</orientation>
    </subcellularLocation>
</comment>
<dbReference type="OrthoDB" id="3089at2759"/>
<dbReference type="InterPro" id="IPR038532">
    <property type="entry name" value="NDUFS4-like_sf"/>
</dbReference>
<keyword evidence="7 9" id="KW-0496">Mitochondrion</keyword>
<evidence type="ECO:0000256" key="8">
    <source>
        <dbReference type="ARBA" id="ARBA00023136"/>
    </source>
</evidence>
<keyword evidence="3 9" id="KW-0679">Respiratory chain</keyword>
<evidence type="ECO:0000313" key="10">
    <source>
        <dbReference type="EMBL" id="KAG2232712.1"/>
    </source>
</evidence>
<dbReference type="GO" id="GO:0005743">
    <property type="term" value="C:mitochondrial inner membrane"/>
    <property type="evidence" value="ECO:0007669"/>
    <property type="project" value="UniProtKB-SubCell"/>
</dbReference>
<keyword evidence="2 9" id="KW-0813">Transport</keyword>
<dbReference type="AlphaFoldDB" id="A0A8H7SP26"/>
<keyword evidence="8 9" id="KW-0472">Membrane</keyword>
<dbReference type="PANTHER" id="PTHR12219:SF8">
    <property type="entry name" value="NADH DEHYDROGENASE [UBIQUINONE] IRON-SULFUR PROTEIN 4, MITOCHONDRIAL"/>
    <property type="match status" value="1"/>
</dbReference>
<evidence type="ECO:0000256" key="6">
    <source>
        <dbReference type="ARBA" id="ARBA00022982"/>
    </source>
</evidence>
<dbReference type="PANTHER" id="PTHR12219">
    <property type="entry name" value="NADH-UBIQUINONE OXIDOREDUCTASE"/>
    <property type="match status" value="1"/>
</dbReference>
<keyword evidence="11" id="KW-1185">Reference proteome</keyword>
<protein>
    <recommendedName>
        <fullName evidence="9">NADH dehydrogenase [ubiquinone] iron-sulfur protein 4, mitochondrial</fullName>
    </recommendedName>
</protein>
<accession>A0A8H7SP26</accession>
<gene>
    <name evidence="10" type="ORF">INT48_000069</name>
</gene>
<evidence type="ECO:0000256" key="1">
    <source>
        <dbReference type="ARBA" id="ARBA00005882"/>
    </source>
</evidence>
<comment type="function">
    <text evidence="9">Accessory subunit of the mitochondrial membrane respiratory chain NADH dehydrogenase (Complex I), that is believed not to be involved in catalysis. Complex I functions in the transfer of electrons from NADH to the respiratory chain. The immediate electron acceptor for the enzyme is believed to be ubiquinone.</text>
</comment>
<comment type="caution">
    <text evidence="10">The sequence shown here is derived from an EMBL/GenBank/DDBJ whole genome shotgun (WGS) entry which is preliminary data.</text>
</comment>
<dbReference type="Proteomes" id="UP000613177">
    <property type="component" value="Unassembled WGS sequence"/>
</dbReference>
<dbReference type="Pfam" id="PF04800">
    <property type="entry name" value="NDUS4"/>
    <property type="match status" value="1"/>
</dbReference>
<evidence type="ECO:0000313" key="11">
    <source>
        <dbReference type="Proteomes" id="UP000613177"/>
    </source>
</evidence>
<keyword evidence="4 9" id="KW-0999">Mitochondrion inner membrane</keyword>
<dbReference type="Gene3D" id="3.30.160.190">
    <property type="entry name" value="atu1810 like domain"/>
    <property type="match status" value="1"/>
</dbReference>
<evidence type="ECO:0000256" key="7">
    <source>
        <dbReference type="ARBA" id="ARBA00023128"/>
    </source>
</evidence>